<comment type="caution">
    <text evidence="1">The sequence shown here is derived from an EMBL/GenBank/DDBJ whole genome shotgun (WGS) entry which is preliminary data.</text>
</comment>
<dbReference type="Proteomes" id="UP001232445">
    <property type="component" value="Unassembled WGS sequence"/>
</dbReference>
<sequence length="81" mass="9516">MWTKAGIALGIFILLLSSAWYADQTINRFHQSPLQPTDDNDNFDIEIQQVDPEQNPQLYIEPVIEPFKPREYIRIYELPLP</sequence>
<organism evidence="1 2">
    <name type="scientific">Caldalkalibacillus uzonensis</name>
    <dbReference type="NCBI Taxonomy" id="353224"/>
    <lineage>
        <taxon>Bacteria</taxon>
        <taxon>Bacillati</taxon>
        <taxon>Bacillota</taxon>
        <taxon>Bacilli</taxon>
        <taxon>Bacillales</taxon>
        <taxon>Bacillaceae</taxon>
        <taxon>Caldalkalibacillus</taxon>
    </lineage>
</organism>
<dbReference type="EMBL" id="JAUSUQ010000008">
    <property type="protein sequence ID" value="MDQ0339585.1"/>
    <property type="molecule type" value="Genomic_DNA"/>
</dbReference>
<dbReference type="RefSeq" id="WP_307339783.1">
    <property type="nucleotide sequence ID" value="NZ_JAUSUQ010000008.1"/>
</dbReference>
<accession>A0ABU0CVN2</accession>
<name>A0ABU0CVN2_9BACI</name>
<protein>
    <submittedName>
        <fullName evidence="1">Uncharacterized protein</fullName>
    </submittedName>
</protein>
<evidence type="ECO:0000313" key="2">
    <source>
        <dbReference type="Proteomes" id="UP001232445"/>
    </source>
</evidence>
<reference evidence="1 2" key="1">
    <citation type="submission" date="2023-07" db="EMBL/GenBank/DDBJ databases">
        <title>Genomic Encyclopedia of Type Strains, Phase IV (KMG-IV): sequencing the most valuable type-strain genomes for metagenomic binning, comparative biology and taxonomic classification.</title>
        <authorList>
            <person name="Goeker M."/>
        </authorList>
    </citation>
    <scope>NUCLEOTIDE SEQUENCE [LARGE SCALE GENOMIC DNA]</scope>
    <source>
        <strain evidence="1 2">DSM 17740</strain>
    </source>
</reference>
<gene>
    <name evidence="1" type="ORF">J2S00_002373</name>
</gene>
<evidence type="ECO:0000313" key="1">
    <source>
        <dbReference type="EMBL" id="MDQ0339585.1"/>
    </source>
</evidence>
<proteinExistence type="predicted"/>
<keyword evidence="2" id="KW-1185">Reference proteome</keyword>